<dbReference type="Proteomes" id="UP000789342">
    <property type="component" value="Unassembled WGS sequence"/>
</dbReference>
<feature type="compositionally biased region" description="Polar residues" evidence="1">
    <location>
        <begin position="877"/>
        <end position="888"/>
    </location>
</feature>
<name>A0A9N9HIF0_9GLOM</name>
<feature type="region of interest" description="Disordered" evidence="1">
    <location>
        <begin position="695"/>
        <end position="902"/>
    </location>
</feature>
<feature type="region of interest" description="Disordered" evidence="1">
    <location>
        <begin position="217"/>
        <end position="286"/>
    </location>
</feature>
<feature type="compositionally biased region" description="Polar residues" evidence="1">
    <location>
        <begin position="540"/>
        <end position="551"/>
    </location>
</feature>
<feature type="region of interest" description="Disordered" evidence="1">
    <location>
        <begin position="176"/>
        <end position="204"/>
    </location>
</feature>
<evidence type="ECO:0000313" key="2">
    <source>
        <dbReference type="EMBL" id="CAG8690739.1"/>
    </source>
</evidence>
<feature type="compositionally biased region" description="Polar residues" evidence="1">
    <location>
        <begin position="232"/>
        <end position="285"/>
    </location>
</feature>
<feature type="non-terminal residue" evidence="2">
    <location>
        <position position="1"/>
    </location>
</feature>
<comment type="caution">
    <text evidence="2">The sequence shown here is derived from an EMBL/GenBank/DDBJ whole genome shotgun (WGS) entry which is preliminary data.</text>
</comment>
<feature type="compositionally biased region" description="Basic and acidic residues" evidence="1">
    <location>
        <begin position="756"/>
        <end position="849"/>
    </location>
</feature>
<feature type="region of interest" description="Disordered" evidence="1">
    <location>
        <begin position="632"/>
        <end position="663"/>
    </location>
</feature>
<feature type="region of interest" description="Disordered" evidence="1">
    <location>
        <begin position="506"/>
        <end position="525"/>
    </location>
</feature>
<feature type="compositionally biased region" description="Polar residues" evidence="1">
    <location>
        <begin position="351"/>
        <end position="371"/>
    </location>
</feature>
<dbReference type="OrthoDB" id="10645294at2759"/>
<feature type="region of interest" description="Disordered" evidence="1">
    <location>
        <begin position="1113"/>
        <end position="1132"/>
    </location>
</feature>
<feature type="compositionally biased region" description="Polar residues" evidence="1">
    <location>
        <begin position="558"/>
        <end position="581"/>
    </location>
</feature>
<feature type="compositionally biased region" description="Polar residues" evidence="1">
    <location>
        <begin position="647"/>
        <end position="663"/>
    </location>
</feature>
<evidence type="ECO:0000256" key="1">
    <source>
        <dbReference type="SAM" id="MobiDB-lite"/>
    </source>
</evidence>
<feature type="region of interest" description="Disordered" evidence="1">
    <location>
        <begin position="351"/>
        <end position="412"/>
    </location>
</feature>
<feature type="compositionally biased region" description="Basic and acidic residues" evidence="1">
    <location>
        <begin position="219"/>
        <end position="229"/>
    </location>
</feature>
<feature type="compositionally biased region" description="Polar residues" evidence="1">
    <location>
        <begin position="1123"/>
        <end position="1132"/>
    </location>
</feature>
<proteinExistence type="predicted"/>
<feature type="compositionally biased region" description="Polar residues" evidence="1">
    <location>
        <begin position="947"/>
        <end position="959"/>
    </location>
</feature>
<sequence>FTNSANSSSQPTHWLTNIISKFLPGWLKDFIWPQTTQRVATEDTSVASSSNLTETENIVQSSIDELHGTIVEREENHIQSSQLNAVSRSSLKVKYSRLGSSRGTAVFGGRIKSSSAQRRGTITRARPNHISAREEDLLYPGEMKDSLPIKNELSEIPSDWYKPFKDLTVNDSFSSFTSDASSSSKKEAHAIKKPSSKGPPLKKFKTNLVPDAHWFDYYPSEKNDSEKKPTLVSKSTTSKKQPINGTVSIQTQNPSVSTVSTKSALEMSDTQAKTPLSSASNTENKITLKKPDDQIKKSSTSAVIEPTLNSGNELASVDQTKKISTSNTSTSSASDFGNGFLLGISADQTKKSLTPTSTDLGSKSSFGASSDQMKKPLNSAASTKSITDFGSNIEFETPNDQTKKPLISDTLEDPTSNIGSKIAFGIIDGQTKEASVTSTKPAVGFVSKFTFGVSGDQTKQPSVTSTKPASDLVTKFTSGMASDQTEEPLAASTKLAPDFGGKFAFGISSDQKKEPSATSIKPASDLGNKFMIGDQINEPSTASTKSALTSDQTKELSAASTEPASDLGDQTKQLSVTSTKPMSDFGGNFTFEKYNEQTKKPSISATSNDATPSKLKFGMLAPTKPASNFGKSFTFGTPDGQKEKPLDSSTSTKTSPNFGSLFTPDKSLNFSTSTKSVFNLETSDSIKTFFGTSSSQALSATTTSISTRSHFDFGNSPAKSNISFDVPHSLSAPNNEGQMANEKEEPFKTSSSETPLKSKGDETLTGPKEIEPKKEEVSLESKKDETFLESKKDNGKFESKNDETSIESKKDGTAPESKKDETALESKKGEIVLESKKDDTGLEPKKDGALDPSNLSSILASNSKETIGDIKDKSSPFAPNSSHTQTLAPSPLSGSPMDIDTSNVNHQASITQSLSFTSTSFDYSNFGPNLGKSLSFNSGQTFNFNSGDMSSTDAQSSYGSKYRPFNPRKQRNKRTYESSGNEGRNILLNPKTESSDGRSSNRMMMSEPGAFTFQMNSQKPDLPTIPTQPISSTGSIFKFDIPESQKNSGNPFQTMPISQPSLQGPNLTTFKFQDPQSNFIPQVPSSTSIFTPFSGNGGTSGFNAPQSVIFDNNANSAGSGSSTPTNINMNSGVGQLFTQQNQQNQQNRVLARMRKPKRK</sequence>
<gene>
    <name evidence="2" type="ORF">AMORRO_LOCUS11628</name>
</gene>
<feature type="region of interest" description="Disordered" evidence="1">
    <location>
        <begin position="947"/>
        <end position="1003"/>
    </location>
</feature>
<feature type="compositionally biased region" description="Polar residues" evidence="1">
    <location>
        <begin position="853"/>
        <end position="865"/>
    </location>
</feature>
<feature type="compositionally biased region" description="Basic residues" evidence="1">
    <location>
        <begin position="191"/>
        <end position="204"/>
    </location>
</feature>
<accession>A0A9N9HIF0</accession>
<dbReference type="EMBL" id="CAJVPV010015235">
    <property type="protein sequence ID" value="CAG8690739.1"/>
    <property type="molecule type" value="Genomic_DNA"/>
</dbReference>
<feature type="compositionally biased region" description="Low complexity" evidence="1">
    <location>
        <begin position="695"/>
        <end position="708"/>
    </location>
</feature>
<organism evidence="2 3">
    <name type="scientific">Acaulospora morrowiae</name>
    <dbReference type="NCBI Taxonomy" id="94023"/>
    <lineage>
        <taxon>Eukaryota</taxon>
        <taxon>Fungi</taxon>
        <taxon>Fungi incertae sedis</taxon>
        <taxon>Mucoromycota</taxon>
        <taxon>Glomeromycotina</taxon>
        <taxon>Glomeromycetes</taxon>
        <taxon>Diversisporales</taxon>
        <taxon>Acaulosporaceae</taxon>
        <taxon>Acaulospora</taxon>
    </lineage>
</organism>
<evidence type="ECO:0000313" key="3">
    <source>
        <dbReference type="Proteomes" id="UP000789342"/>
    </source>
</evidence>
<keyword evidence="3" id="KW-1185">Reference proteome</keyword>
<reference evidence="2" key="1">
    <citation type="submission" date="2021-06" db="EMBL/GenBank/DDBJ databases">
        <authorList>
            <person name="Kallberg Y."/>
            <person name="Tangrot J."/>
            <person name="Rosling A."/>
        </authorList>
    </citation>
    <scope>NUCLEOTIDE SEQUENCE</scope>
    <source>
        <strain evidence="2">CL551</strain>
    </source>
</reference>
<feature type="region of interest" description="Disordered" evidence="1">
    <location>
        <begin position="1138"/>
        <end position="1159"/>
    </location>
</feature>
<dbReference type="AlphaFoldDB" id="A0A9N9HIF0"/>
<feature type="compositionally biased region" description="Low complexity" evidence="1">
    <location>
        <begin position="1113"/>
        <end position="1122"/>
    </location>
</feature>
<protein>
    <submittedName>
        <fullName evidence="2">12542_t:CDS:1</fullName>
    </submittedName>
</protein>
<feature type="region of interest" description="Disordered" evidence="1">
    <location>
        <begin position="540"/>
        <end position="581"/>
    </location>
</feature>
<feature type="compositionally biased region" description="Polar residues" evidence="1">
    <location>
        <begin position="379"/>
        <end position="390"/>
    </location>
</feature>